<reference evidence="1 2" key="1">
    <citation type="submission" date="2023-07" db="EMBL/GenBank/DDBJ databases">
        <title>Sorghum-associated microbial communities from plants grown in Nebraska, USA.</title>
        <authorList>
            <person name="Schachtman D."/>
        </authorList>
    </citation>
    <scope>NUCLEOTIDE SEQUENCE [LARGE SCALE GENOMIC DNA]</scope>
    <source>
        <strain evidence="1 2">CC523</strain>
    </source>
</reference>
<dbReference type="GeneID" id="84016324"/>
<protein>
    <submittedName>
        <fullName evidence="1">Uncharacterized protein</fullName>
    </submittedName>
</protein>
<accession>A0ABT9TSS4</accession>
<proteinExistence type="predicted"/>
<dbReference type="Proteomes" id="UP001244563">
    <property type="component" value="Unassembled WGS sequence"/>
</dbReference>
<name>A0ABT9TSS4_PAENI</name>
<sequence length="62" mass="7146">MDHRVTFPDFSAFQIDLPHGPWPHEVHWTGDRNSDPDLYSAFWPEFNPRPEADGVTAPPTKD</sequence>
<gene>
    <name evidence="1" type="ORF">J2T10_004415</name>
</gene>
<organism evidence="1 2">
    <name type="scientific">Paenarthrobacter nicotinovorans</name>
    <name type="common">Arthrobacter nicotinovorans</name>
    <dbReference type="NCBI Taxonomy" id="29320"/>
    <lineage>
        <taxon>Bacteria</taxon>
        <taxon>Bacillati</taxon>
        <taxon>Actinomycetota</taxon>
        <taxon>Actinomycetes</taxon>
        <taxon>Micrococcales</taxon>
        <taxon>Micrococcaceae</taxon>
        <taxon>Paenarthrobacter</taxon>
    </lineage>
</organism>
<evidence type="ECO:0000313" key="1">
    <source>
        <dbReference type="EMBL" id="MDQ0104739.1"/>
    </source>
</evidence>
<comment type="caution">
    <text evidence="1">The sequence shown here is derived from an EMBL/GenBank/DDBJ whole genome shotgun (WGS) entry which is preliminary data.</text>
</comment>
<dbReference type="RefSeq" id="WP_018780106.1">
    <property type="nucleotide sequence ID" value="NZ_BDDW01000019.1"/>
</dbReference>
<dbReference type="EMBL" id="JAUSSW010000022">
    <property type="protein sequence ID" value="MDQ0104739.1"/>
    <property type="molecule type" value="Genomic_DNA"/>
</dbReference>
<evidence type="ECO:0000313" key="2">
    <source>
        <dbReference type="Proteomes" id="UP001244563"/>
    </source>
</evidence>
<keyword evidence="2" id="KW-1185">Reference proteome</keyword>